<dbReference type="AlphaFoldDB" id="A0A0C2YQ59"/>
<feature type="non-terminal residue" evidence="1">
    <location>
        <position position="1"/>
    </location>
</feature>
<name>A0A0C2YQ59_9AGAM</name>
<protein>
    <recommendedName>
        <fullName evidence="3">CxC1-like cysteine cluster associated with KDZ transposases domain-containing protein</fullName>
    </recommendedName>
</protein>
<dbReference type="Pfam" id="PF18758">
    <property type="entry name" value="KDZ"/>
    <property type="match status" value="1"/>
</dbReference>
<proteinExistence type="predicted"/>
<keyword evidence="2" id="KW-1185">Reference proteome</keyword>
<evidence type="ECO:0000313" key="1">
    <source>
        <dbReference type="EMBL" id="KIM51873.1"/>
    </source>
</evidence>
<dbReference type="PANTHER" id="PTHR33096">
    <property type="entry name" value="CXC2 DOMAIN-CONTAINING PROTEIN"/>
    <property type="match status" value="1"/>
</dbReference>
<dbReference type="HOGENOM" id="CLU_013084_3_3_1"/>
<organism evidence="1 2">
    <name type="scientific">Scleroderma citrinum Foug A</name>
    <dbReference type="NCBI Taxonomy" id="1036808"/>
    <lineage>
        <taxon>Eukaryota</taxon>
        <taxon>Fungi</taxon>
        <taxon>Dikarya</taxon>
        <taxon>Basidiomycota</taxon>
        <taxon>Agaricomycotina</taxon>
        <taxon>Agaricomycetes</taxon>
        <taxon>Agaricomycetidae</taxon>
        <taxon>Boletales</taxon>
        <taxon>Sclerodermatineae</taxon>
        <taxon>Sclerodermataceae</taxon>
        <taxon>Scleroderma</taxon>
    </lineage>
</organism>
<evidence type="ECO:0008006" key="3">
    <source>
        <dbReference type="Google" id="ProtNLM"/>
    </source>
</evidence>
<reference evidence="1 2" key="1">
    <citation type="submission" date="2014-04" db="EMBL/GenBank/DDBJ databases">
        <authorList>
            <consortium name="DOE Joint Genome Institute"/>
            <person name="Kuo A."/>
            <person name="Kohler A."/>
            <person name="Nagy L.G."/>
            <person name="Floudas D."/>
            <person name="Copeland A."/>
            <person name="Barry K.W."/>
            <person name="Cichocki N."/>
            <person name="Veneault-Fourrey C."/>
            <person name="LaButti K."/>
            <person name="Lindquist E.A."/>
            <person name="Lipzen A."/>
            <person name="Lundell T."/>
            <person name="Morin E."/>
            <person name="Murat C."/>
            <person name="Sun H."/>
            <person name="Tunlid A."/>
            <person name="Henrissat B."/>
            <person name="Grigoriev I.V."/>
            <person name="Hibbett D.S."/>
            <person name="Martin F."/>
            <person name="Nordberg H.P."/>
            <person name="Cantor M.N."/>
            <person name="Hua S.X."/>
        </authorList>
    </citation>
    <scope>NUCLEOTIDE SEQUENCE [LARGE SCALE GENOMIC DNA]</scope>
    <source>
        <strain evidence="1 2">Foug A</strain>
    </source>
</reference>
<dbReference type="InterPro" id="IPR040521">
    <property type="entry name" value="KDZ"/>
</dbReference>
<reference evidence="2" key="2">
    <citation type="submission" date="2015-01" db="EMBL/GenBank/DDBJ databases">
        <title>Evolutionary Origins and Diversification of the Mycorrhizal Mutualists.</title>
        <authorList>
            <consortium name="DOE Joint Genome Institute"/>
            <consortium name="Mycorrhizal Genomics Consortium"/>
            <person name="Kohler A."/>
            <person name="Kuo A."/>
            <person name="Nagy L.G."/>
            <person name="Floudas D."/>
            <person name="Copeland A."/>
            <person name="Barry K.W."/>
            <person name="Cichocki N."/>
            <person name="Veneault-Fourrey C."/>
            <person name="LaButti K."/>
            <person name="Lindquist E.A."/>
            <person name="Lipzen A."/>
            <person name="Lundell T."/>
            <person name="Morin E."/>
            <person name="Murat C."/>
            <person name="Riley R."/>
            <person name="Ohm R."/>
            <person name="Sun H."/>
            <person name="Tunlid A."/>
            <person name="Henrissat B."/>
            <person name="Grigoriev I.V."/>
            <person name="Hibbett D.S."/>
            <person name="Martin F."/>
        </authorList>
    </citation>
    <scope>NUCLEOTIDE SEQUENCE [LARGE SCALE GENOMIC DNA]</scope>
    <source>
        <strain evidence="2">Foug A</strain>
    </source>
</reference>
<dbReference type="Proteomes" id="UP000053989">
    <property type="component" value="Unassembled WGS sequence"/>
</dbReference>
<accession>A0A0C2YQ59</accession>
<dbReference type="OrthoDB" id="2505969at2759"/>
<dbReference type="InParanoid" id="A0A0C2YQ59"/>
<gene>
    <name evidence="1" type="ORF">SCLCIDRAFT_57891</name>
</gene>
<feature type="non-terminal residue" evidence="1">
    <location>
        <position position="226"/>
    </location>
</feature>
<dbReference type="EMBL" id="KN822235">
    <property type="protein sequence ID" value="KIM51873.1"/>
    <property type="molecule type" value="Genomic_DNA"/>
</dbReference>
<dbReference type="PANTHER" id="PTHR33096:SF1">
    <property type="entry name" value="CXC1-LIKE CYSTEINE CLUSTER ASSOCIATED WITH KDZ TRANSPOSASES DOMAIN-CONTAINING PROTEIN"/>
    <property type="match status" value="1"/>
</dbReference>
<dbReference type="STRING" id="1036808.A0A0C2YQ59"/>
<sequence>PDELANISLVCVGFLGCSPTMPSVAISFRCLEFYHQLQHRQSSFSIQAYAKVLCTLHDVTYTQTFQDHFSNVFDVYLAILRSIHTQINNALGCDATDWRLRHSCPPCTNKLDGEPPLCPASLKAMDGNTSAKWMENVGHADRHMFPSTYMIPPHDVDAFRDDVRLWPGERDDNLVDKVADCMDNWKAANSTDEDTVHVFEQTGIFLSACRHGIIQTVAEMQRSGEL</sequence>
<evidence type="ECO:0000313" key="2">
    <source>
        <dbReference type="Proteomes" id="UP000053989"/>
    </source>
</evidence>